<evidence type="ECO:0000256" key="7">
    <source>
        <dbReference type="ARBA" id="ARBA00023002"/>
    </source>
</evidence>
<dbReference type="PRINTS" id="PR00469">
    <property type="entry name" value="PNDRDTASEII"/>
</dbReference>
<dbReference type="GO" id="GO:0046872">
    <property type="term" value="F:metal ion binding"/>
    <property type="evidence" value="ECO:0007669"/>
    <property type="project" value="UniProtKB-KW"/>
</dbReference>
<dbReference type="AlphaFoldDB" id="A0A6N2ZA86"/>
<evidence type="ECO:0000256" key="6">
    <source>
        <dbReference type="ARBA" id="ARBA00022723"/>
    </source>
</evidence>
<dbReference type="PANTHER" id="PTHR42917">
    <property type="entry name" value="2,4-DIENOYL-COA REDUCTASE"/>
    <property type="match status" value="1"/>
</dbReference>
<dbReference type="GO" id="GO:0016491">
    <property type="term" value="F:oxidoreductase activity"/>
    <property type="evidence" value="ECO:0007669"/>
    <property type="project" value="UniProtKB-KW"/>
</dbReference>
<dbReference type="InterPro" id="IPR023753">
    <property type="entry name" value="FAD/NAD-binding_dom"/>
</dbReference>
<keyword evidence="9" id="KW-0411">Iron-sulfur</keyword>
<evidence type="ECO:0000259" key="11">
    <source>
        <dbReference type="Pfam" id="PF07992"/>
    </source>
</evidence>
<comment type="cofactor">
    <cofactor evidence="1">
        <name>FMN</name>
        <dbReference type="ChEBI" id="CHEBI:58210"/>
    </cofactor>
</comment>
<keyword evidence="6" id="KW-0479">Metal-binding</keyword>
<dbReference type="PRINTS" id="PR00368">
    <property type="entry name" value="FADPNR"/>
</dbReference>
<dbReference type="PANTHER" id="PTHR42917:SF2">
    <property type="entry name" value="2,4-DIENOYL-COA REDUCTASE [(2E)-ENOYL-COA-PRODUCING]"/>
    <property type="match status" value="1"/>
</dbReference>
<dbReference type="Pfam" id="PF00724">
    <property type="entry name" value="Oxidored_FMN"/>
    <property type="match status" value="1"/>
</dbReference>
<dbReference type="SUPFAM" id="SSF51395">
    <property type="entry name" value="FMN-linked oxidoreductases"/>
    <property type="match status" value="1"/>
</dbReference>
<reference evidence="12" key="1">
    <citation type="submission" date="2019-11" db="EMBL/GenBank/DDBJ databases">
        <authorList>
            <person name="Feng L."/>
        </authorList>
    </citation>
    <scope>NUCLEOTIDE SEQUENCE</scope>
    <source>
        <strain evidence="12">IbartlettiiLFYP30</strain>
    </source>
</reference>
<dbReference type="Gene3D" id="3.20.20.70">
    <property type="entry name" value="Aldolase class I"/>
    <property type="match status" value="1"/>
</dbReference>
<protein>
    <submittedName>
        <fullName evidence="12">NADH oxidase</fullName>
        <ecNumber evidence="12">1.-.-.-</ecNumber>
    </submittedName>
</protein>
<dbReference type="EC" id="1.-.-.-" evidence="12"/>
<dbReference type="EMBL" id="CACRUE010000012">
    <property type="protein sequence ID" value="VYT76555.1"/>
    <property type="molecule type" value="Genomic_DNA"/>
</dbReference>
<evidence type="ECO:0000256" key="3">
    <source>
        <dbReference type="ARBA" id="ARBA00011048"/>
    </source>
</evidence>
<dbReference type="Gene3D" id="3.40.50.720">
    <property type="entry name" value="NAD(P)-binding Rossmann-like Domain"/>
    <property type="match status" value="1"/>
</dbReference>
<name>A0A6N2ZA86_9FIRM</name>
<keyword evidence="4" id="KW-0285">Flavoprotein</keyword>
<evidence type="ECO:0000256" key="2">
    <source>
        <dbReference type="ARBA" id="ARBA00001966"/>
    </source>
</evidence>
<evidence type="ECO:0000256" key="4">
    <source>
        <dbReference type="ARBA" id="ARBA00022630"/>
    </source>
</evidence>
<dbReference type="InterPro" id="IPR036188">
    <property type="entry name" value="FAD/NAD-bd_sf"/>
</dbReference>
<dbReference type="InterPro" id="IPR051793">
    <property type="entry name" value="NADH:flavin_oxidoreductase"/>
</dbReference>
<evidence type="ECO:0000256" key="9">
    <source>
        <dbReference type="ARBA" id="ARBA00023014"/>
    </source>
</evidence>
<dbReference type="SUPFAM" id="SSF51905">
    <property type="entry name" value="FAD/NAD(P)-binding domain"/>
    <property type="match status" value="1"/>
</dbReference>
<dbReference type="GO" id="GO:0051536">
    <property type="term" value="F:iron-sulfur cluster binding"/>
    <property type="evidence" value="ECO:0007669"/>
    <property type="project" value="UniProtKB-KW"/>
</dbReference>
<comment type="cofactor">
    <cofactor evidence="2">
        <name>[4Fe-4S] cluster</name>
        <dbReference type="ChEBI" id="CHEBI:49883"/>
    </cofactor>
</comment>
<feature type="domain" description="NADH:flavin oxidoreductase/NADH oxidase N-terminal" evidence="10">
    <location>
        <begin position="6"/>
        <end position="334"/>
    </location>
</feature>
<keyword evidence="8" id="KW-0408">Iron</keyword>
<evidence type="ECO:0000313" key="12">
    <source>
        <dbReference type="EMBL" id="VYT76555.1"/>
    </source>
</evidence>
<dbReference type="InterPro" id="IPR013785">
    <property type="entry name" value="Aldolase_TIM"/>
</dbReference>
<evidence type="ECO:0000259" key="10">
    <source>
        <dbReference type="Pfam" id="PF00724"/>
    </source>
</evidence>
<organism evidence="12">
    <name type="scientific">Intestinibacter bartlettii</name>
    <dbReference type="NCBI Taxonomy" id="261299"/>
    <lineage>
        <taxon>Bacteria</taxon>
        <taxon>Bacillati</taxon>
        <taxon>Bacillota</taxon>
        <taxon>Clostridia</taxon>
        <taxon>Peptostreptococcales</taxon>
        <taxon>Peptostreptococcaceae</taxon>
        <taxon>Intestinibacter</taxon>
    </lineage>
</organism>
<evidence type="ECO:0000256" key="1">
    <source>
        <dbReference type="ARBA" id="ARBA00001917"/>
    </source>
</evidence>
<keyword evidence="5" id="KW-0288">FMN</keyword>
<evidence type="ECO:0000256" key="8">
    <source>
        <dbReference type="ARBA" id="ARBA00023004"/>
    </source>
</evidence>
<proteinExistence type="inferred from homology"/>
<dbReference type="CDD" id="cd02803">
    <property type="entry name" value="OYE_like_FMN_family"/>
    <property type="match status" value="1"/>
</dbReference>
<dbReference type="Gene3D" id="3.50.50.60">
    <property type="entry name" value="FAD/NAD(P)-binding domain"/>
    <property type="match status" value="1"/>
</dbReference>
<accession>A0A6N2ZA86</accession>
<dbReference type="Pfam" id="PF07992">
    <property type="entry name" value="Pyr_redox_2"/>
    <property type="match status" value="1"/>
</dbReference>
<comment type="similarity">
    <text evidence="3">In the N-terminal section; belongs to the NADH:flavin oxidoreductase/NADH oxidase family.</text>
</comment>
<dbReference type="GO" id="GO:0010181">
    <property type="term" value="F:FMN binding"/>
    <property type="evidence" value="ECO:0007669"/>
    <property type="project" value="InterPro"/>
</dbReference>
<feature type="domain" description="FAD/NAD(P)-binding" evidence="11">
    <location>
        <begin position="381"/>
        <end position="604"/>
    </location>
</feature>
<dbReference type="InterPro" id="IPR001155">
    <property type="entry name" value="OxRdtase_FMN_N"/>
</dbReference>
<keyword evidence="7 12" id="KW-0560">Oxidoreductase</keyword>
<gene>
    <name evidence="12" type="ORF">IBLFYP30_00027</name>
</gene>
<dbReference type="RefSeq" id="WP_024037460.1">
    <property type="nucleotide sequence ID" value="NZ_CACRUE010000012.1"/>
</dbReference>
<sequence>MSFENMFKPIQIGPMNVPNRFVVPPMGNNFANTDGSLSEKSKNYYAARAKGGFGLITIESSVVYYKSKGGPRKPCLFDDSVIDSFKNVIDACHAEGAKVSVQLQHAGPDVNQKIAGYPLVAASPIPSKDGHPTPVILTTEEIYDIIEAYGDAAVRAMKAGIDAVELHCAHGYLVSTFISPRTNKRVDEFGGCFENRMRFPRLIIENIKKKTEGKIAILARINAQDDVLGGLTLQDSTAVAVYLEEVCKIDALHVSRATHLNDECMWAPTAIHGGFSSDLVSSIKEVINIPVITVGRFTEPQYADIMVKQGRADLVSFGRQSLADPETPNKARDGKLELMTPCIACLQGCVPNMFQGKPITCLANPFLGREGELTMAKESKNVLVIGGGLGGMQAAWVSALRGHKVTLVEKSYTLGGQMRLAAYPPGKGDITNLVRNFIARCDEYGVKVLLNTEATEELVKEMNPDVCIVATGATPLVLPIPGINDVGVINAIDLLDGQKACGTKVLVVGGGMVGAETAEFLAEQEHEVSIIEFKDKIAGDVAKEHRKYIMEAFDRHNVESITGAKVAEFYTDGVKYELADGSVHEVRGFDSVVLAMGSRNYDPISESLKDIVKETYVIGDAVRARRALNATAEALDVALSI</sequence>
<evidence type="ECO:0000256" key="5">
    <source>
        <dbReference type="ARBA" id="ARBA00022643"/>
    </source>
</evidence>